<sequence>MAKLRDCQFIEIKIDDDVIKGSSEEEKYKGWMEGYASAGQNSFSGPDGTYFESIQIAILATKETSAFYEYYLKRGYNKIDITVVHRGSDKYDQNYEVQRSTYYSCDIQSLNIEKRDEQMFMCVTFSVEKMIEVVFNVPNATGTGLDKIGPIKYSIPEKMLK</sequence>
<dbReference type="Proteomes" id="UP000029516">
    <property type="component" value="Chromosome"/>
</dbReference>
<reference evidence="1 2" key="1">
    <citation type="submission" date="2014-09" db="EMBL/GenBank/DDBJ databases">
        <authorList>
            <person name="Chan K.-G."/>
        </authorList>
    </citation>
    <scope>NUCLEOTIDE SEQUENCE [LARGE SCALE GENOMIC DNA]</scope>
    <source>
        <strain evidence="1 2">M006</strain>
    </source>
</reference>
<evidence type="ECO:0000313" key="1">
    <source>
        <dbReference type="EMBL" id="AIR61122.1"/>
    </source>
</evidence>
<gene>
    <name evidence="1" type="ORF">LH23_10720</name>
</gene>
<dbReference type="AlphaFoldDB" id="A0AAN0VTJ6"/>
<name>A0AAN0VTJ6_9ENTR</name>
<proteinExistence type="predicted"/>
<organism evidence="1 2">
    <name type="scientific">Cedecea neteri</name>
    <dbReference type="NCBI Taxonomy" id="158822"/>
    <lineage>
        <taxon>Bacteria</taxon>
        <taxon>Pseudomonadati</taxon>
        <taxon>Pseudomonadota</taxon>
        <taxon>Gammaproteobacteria</taxon>
        <taxon>Enterobacterales</taxon>
        <taxon>Enterobacteriaceae</taxon>
        <taxon>Cedecea</taxon>
    </lineage>
</organism>
<protein>
    <submittedName>
        <fullName evidence="1">Uncharacterized protein</fullName>
    </submittedName>
</protein>
<evidence type="ECO:0000313" key="2">
    <source>
        <dbReference type="Proteomes" id="UP000029516"/>
    </source>
</evidence>
<dbReference type="EMBL" id="CP009458">
    <property type="protein sequence ID" value="AIR61122.1"/>
    <property type="molecule type" value="Genomic_DNA"/>
</dbReference>
<dbReference type="RefSeq" id="WP_039290950.1">
    <property type="nucleotide sequence ID" value="NZ_CP009458.1"/>
</dbReference>
<accession>A0AAN0VTJ6</accession>
<dbReference type="KEGG" id="cem:LH23_10720"/>